<dbReference type="GO" id="GO:0006357">
    <property type="term" value="P:regulation of transcription by RNA polymerase II"/>
    <property type="evidence" value="ECO:0007669"/>
    <property type="project" value="TreeGrafter"/>
</dbReference>
<dbReference type="STRING" id="94130.A0A2Z6R811"/>
<dbReference type="SMART" id="SM00355">
    <property type="entry name" value="ZnF_C2H2"/>
    <property type="match status" value="11"/>
</dbReference>
<evidence type="ECO:0000313" key="6">
    <source>
        <dbReference type="Proteomes" id="UP000247702"/>
    </source>
</evidence>
<evidence type="ECO:0000313" key="5">
    <source>
        <dbReference type="EMBL" id="GET01142.1"/>
    </source>
</evidence>
<sequence>MNNYTILIKKHNYYDVSRYSESSDNELDSSSDISFSDHELQLKEIVITSDFNNNLADNEEFDSEDYNEDYDHSNDNQCDHNEHNNKSSYKMLSFVCNVKGCLKKFPLKSSLKSHIQQHHHREKNPFVCAEPNEPKRYQHENRILYNRSNPELDKILESNEIKIYERKYPCKIPGCDRVFDSKSAVASHKRHHNTEKEKKSYKCDVLGCEKIFKNLFELWDHDLFHLENDNKVCDEPELSQTFQNLQESNDDQQQINTNDNLGNTEIDCDVQGCNFKIGQFEALKQHLNDHHNMKNYYICNKEGCSFCCTNDSNFYNHQQIHVDNNVNIVHAKNGLFKCEKPGCGKVYERLCHLSYHQNRRKHHISTVIIDQQNHSQVEENYICDEPGCDNVYKSLYWLKQHKDHHHIKILLPYVYIDNVNFDFNQVNTYCCNDPGCFYTTKQMENLTKHKMIHTEENHFTTTSENEIHNLRKLDQISYRKDQFFVKNTKFNSFLLTKSKKKIYSRLCNYQGCNKRFITLTKLKKHRVKAHSIGINKLFTLKSQSKNHNTYKYMKKIQIPIKVTYDFVNKKQSDKLDISNDKSKEDVNNNKIKEDISNDKLKEDISNDKSKEDISNDKSKEDINNNKSKEDISNDKSNEDISNNKSKEDINNNKLKKDISNDKLKEDISNDKLKKDISNDKSKEDISNDKSKKDISNDKSKEDINNDKSKEDINNDKSKKDISNDKSMENISNDKSKKNISNNKSKEDINNNKLKEDINNDKSKEDINNDKLKEDINNNKSKKIELDTYSHRLRKRPRINKLNLLDDDDNDCLCKYTGCRKIFNSIYSLKVHQQKFHMITKTYPCNKSNCNFRTKFFEKLKKHQLEKHEY</sequence>
<feature type="compositionally biased region" description="Basic and acidic residues" evidence="2">
    <location>
        <begin position="743"/>
        <end position="765"/>
    </location>
</feature>
<gene>
    <name evidence="5" type="ORF">RCL2_002756500</name>
    <name evidence="4" type="ORF">RclHR1_01550032</name>
</gene>
<keyword evidence="1" id="KW-0863">Zinc-finger</keyword>
<evidence type="ECO:0000313" key="4">
    <source>
        <dbReference type="EMBL" id="GBB88898.1"/>
    </source>
</evidence>
<feature type="domain" description="C2H2-type" evidence="3">
    <location>
        <begin position="94"/>
        <end position="125"/>
    </location>
</feature>
<feature type="compositionally biased region" description="Basic and acidic residues" evidence="2">
    <location>
        <begin position="678"/>
        <end position="736"/>
    </location>
</feature>
<dbReference type="InterPro" id="IPR051061">
    <property type="entry name" value="Zinc_finger_trans_reg"/>
</dbReference>
<keyword evidence="1" id="KW-0479">Metal-binding</keyword>
<reference evidence="5" key="2">
    <citation type="submission" date="2019-10" db="EMBL/GenBank/DDBJ databases">
        <title>Conservation and host-specific expression of non-tandemly repeated heterogenous ribosome RNA gene in arbuscular mycorrhizal fungi.</title>
        <authorList>
            <person name="Maeda T."/>
            <person name="Kobayashi Y."/>
            <person name="Nakagawa T."/>
            <person name="Ezawa T."/>
            <person name="Yamaguchi K."/>
            <person name="Bino T."/>
            <person name="Nishimoto Y."/>
            <person name="Shigenobu S."/>
            <person name="Kawaguchi M."/>
        </authorList>
    </citation>
    <scope>NUCLEOTIDE SEQUENCE</scope>
    <source>
        <strain evidence="5">HR1</strain>
    </source>
</reference>
<proteinExistence type="predicted"/>
<dbReference type="PROSITE" id="PS00028">
    <property type="entry name" value="ZINC_FINGER_C2H2_1"/>
    <property type="match status" value="8"/>
</dbReference>
<dbReference type="GO" id="GO:0005634">
    <property type="term" value="C:nucleus"/>
    <property type="evidence" value="ECO:0007669"/>
    <property type="project" value="TreeGrafter"/>
</dbReference>
<dbReference type="Gene3D" id="3.30.160.60">
    <property type="entry name" value="Classic Zinc Finger"/>
    <property type="match status" value="4"/>
</dbReference>
<name>A0A2Z6R811_9GLOM</name>
<dbReference type="EMBL" id="BLAL01000297">
    <property type="protein sequence ID" value="GET01142.1"/>
    <property type="molecule type" value="Genomic_DNA"/>
</dbReference>
<feature type="region of interest" description="Disordered" evidence="2">
    <location>
        <begin position="678"/>
        <end position="765"/>
    </location>
</feature>
<reference evidence="4 6" key="1">
    <citation type="submission" date="2017-11" db="EMBL/GenBank/DDBJ databases">
        <title>The genome of Rhizophagus clarus HR1 reveals common genetic basis of auxotrophy among arbuscular mycorrhizal fungi.</title>
        <authorList>
            <person name="Kobayashi Y."/>
        </authorList>
    </citation>
    <scope>NUCLEOTIDE SEQUENCE [LARGE SCALE GENOMIC DNA]</scope>
    <source>
        <strain evidence="4 6">HR1</strain>
    </source>
</reference>
<dbReference type="GO" id="GO:0003712">
    <property type="term" value="F:transcription coregulator activity"/>
    <property type="evidence" value="ECO:0007669"/>
    <property type="project" value="TreeGrafter"/>
</dbReference>
<evidence type="ECO:0000256" key="2">
    <source>
        <dbReference type="SAM" id="MobiDB-lite"/>
    </source>
</evidence>
<dbReference type="PANTHER" id="PTHR46179:SF3">
    <property type="entry name" value="ZINC FINGER PROTEIN 410"/>
    <property type="match status" value="1"/>
</dbReference>
<organism evidence="4 6">
    <name type="scientific">Rhizophagus clarus</name>
    <dbReference type="NCBI Taxonomy" id="94130"/>
    <lineage>
        <taxon>Eukaryota</taxon>
        <taxon>Fungi</taxon>
        <taxon>Fungi incertae sedis</taxon>
        <taxon>Mucoromycota</taxon>
        <taxon>Glomeromycotina</taxon>
        <taxon>Glomeromycetes</taxon>
        <taxon>Glomerales</taxon>
        <taxon>Glomeraceae</taxon>
        <taxon>Rhizophagus</taxon>
    </lineage>
</organism>
<keyword evidence="1" id="KW-0862">Zinc</keyword>
<dbReference type="PANTHER" id="PTHR46179">
    <property type="entry name" value="ZINC FINGER PROTEIN"/>
    <property type="match status" value="1"/>
</dbReference>
<dbReference type="AlphaFoldDB" id="A0A2Z6R811"/>
<dbReference type="Proteomes" id="UP000247702">
    <property type="component" value="Unassembled WGS sequence"/>
</dbReference>
<dbReference type="InterPro" id="IPR036236">
    <property type="entry name" value="Znf_C2H2_sf"/>
</dbReference>
<feature type="region of interest" description="Disordered" evidence="2">
    <location>
        <begin position="602"/>
        <end position="653"/>
    </location>
</feature>
<protein>
    <submittedName>
        <fullName evidence="5">Tetratricopeptide repeat protein</fullName>
    </submittedName>
</protein>
<accession>A0A2Z6R811</accession>
<comment type="caution">
    <text evidence="4">The sequence shown here is derived from an EMBL/GenBank/DDBJ whole genome shotgun (WGS) entry which is preliminary data.</text>
</comment>
<feature type="compositionally biased region" description="Basic and acidic residues" evidence="2">
    <location>
        <begin position="644"/>
        <end position="653"/>
    </location>
</feature>
<dbReference type="EMBL" id="BEXD01000613">
    <property type="protein sequence ID" value="GBB88898.1"/>
    <property type="molecule type" value="Genomic_DNA"/>
</dbReference>
<dbReference type="Proteomes" id="UP000615446">
    <property type="component" value="Unassembled WGS sequence"/>
</dbReference>
<feature type="domain" description="C2H2-type" evidence="3">
    <location>
        <begin position="429"/>
        <end position="458"/>
    </location>
</feature>
<feature type="compositionally biased region" description="Basic and acidic residues" evidence="2">
    <location>
        <begin position="602"/>
        <end position="638"/>
    </location>
</feature>
<feature type="domain" description="C2H2-type" evidence="3">
    <location>
        <begin position="336"/>
        <end position="362"/>
    </location>
</feature>
<feature type="domain" description="C2H2-type" evidence="3">
    <location>
        <begin position="168"/>
        <end position="197"/>
    </location>
</feature>
<keyword evidence="6" id="KW-1185">Reference proteome</keyword>
<evidence type="ECO:0000259" key="3">
    <source>
        <dbReference type="PROSITE" id="PS50157"/>
    </source>
</evidence>
<dbReference type="PROSITE" id="PS50157">
    <property type="entry name" value="ZINC_FINGER_C2H2_2"/>
    <property type="match status" value="4"/>
</dbReference>
<dbReference type="SUPFAM" id="SSF57667">
    <property type="entry name" value="beta-beta-alpha zinc fingers"/>
    <property type="match status" value="1"/>
</dbReference>
<evidence type="ECO:0000256" key="1">
    <source>
        <dbReference type="PROSITE-ProRule" id="PRU00042"/>
    </source>
</evidence>
<dbReference type="InterPro" id="IPR013087">
    <property type="entry name" value="Znf_C2H2_type"/>
</dbReference>
<dbReference type="GO" id="GO:0008270">
    <property type="term" value="F:zinc ion binding"/>
    <property type="evidence" value="ECO:0007669"/>
    <property type="project" value="UniProtKB-KW"/>
</dbReference>
<dbReference type="OrthoDB" id="8922241at2759"/>